<dbReference type="GO" id="GO:0047355">
    <property type="term" value="F:CDP-glycerol glycerophosphotransferase activity"/>
    <property type="evidence" value="ECO:0007669"/>
    <property type="project" value="InterPro"/>
</dbReference>
<reference evidence="9 10" key="1">
    <citation type="submission" date="2020-01" db="EMBL/GenBank/DDBJ databases">
        <title>Herbidospora sp. NEAU-GS84 nov., a novel actinomycete isolated from soil.</title>
        <authorList>
            <person name="Han L."/>
        </authorList>
    </citation>
    <scope>NUCLEOTIDE SEQUENCE [LARGE SCALE GENOMIC DNA]</scope>
    <source>
        <strain evidence="9 10">NEAU-GS84</strain>
    </source>
</reference>
<keyword evidence="5" id="KW-0777">Teichoic acid biosynthesis</keyword>
<dbReference type="Gene3D" id="3.40.50.11820">
    <property type="match status" value="1"/>
</dbReference>
<evidence type="ECO:0000256" key="1">
    <source>
        <dbReference type="ARBA" id="ARBA00004202"/>
    </source>
</evidence>
<dbReference type="InterPro" id="IPR043148">
    <property type="entry name" value="TagF_C"/>
</dbReference>
<organism evidence="9 10">
    <name type="scientific">Herbidospora solisilvae</name>
    <dbReference type="NCBI Taxonomy" id="2696284"/>
    <lineage>
        <taxon>Bacteria</taxon>
        <taxon>Bacillati</taxon>
        <taxon>Actinomycetota</taxon>
        <taxon>Actinomycetes</taxon>
        <taxon>Streptosporangiales</taxon>
        <taxon>Streptosporangiaceae</taxon>
        <taxon>Herbidospora</taxon>
    </lineage>
</organism>
<dbReference type="Proteomes" id="UP000479526">
    <property type="component" value="Unassembled WGS sequence"/>
</dbReference>
<dbReference type="InterPro" id="IPR029044">
    <property type="entry name" value="Nucleotide-diphossugar_trans"/>
</dbReference>
<dbReference type="Gene3D" id="3.40.50.12580">
    <property type="match status" value="1"/>
</dbReference>
<dbReference type="PANTHER" id="PTHR37316">
    <property type="entry name" value="TEICHOIC ACID GLYCEROL-PHOSPHATE PRIMASE"/>
    <property type="match status" value="1"/>
</dbReference>
<evidence type="ECO:0000256" key="6">
    <source>
        <dbReference type="ARBA" id="ARBA00023136"/>
    </source>
</evidence>
<dbReference type="SUPFAM" id="SSF53448">
    <property type="entry name" value="Nucleotide-diphospho-sugar transferases"/>
    <property type="match status" value="1"/>
</dbReference>
<dbReference type="Pfam" id="PF00535">
    <property type="entry name" value="Glycos_transf_2"/>
    <property type="match status" value="1"/>
</dbReference>
<feature type="domain" description="Glycosyltransferase 2-like" evidence="8">
    <location>
        <begin position="7"/>
        <end position="167"/>
    </location>
</feature>
<keyword evidence="3" id="KW-1003">Cell membrane</keyword>
<comment type="caution">
    <text evidence="9">The sequence shown here is derived from an EMBL/GenBank/DDBJ whole genome shotgun (WGS) entry which is preliminary data.</text>
</comment>
<dbReference type="InterPro" id="IPR007554">
    <property type="entry name" value="Glycerophosphate_synth"/>
</dbReference>
<sequence>MTRPTLSVVVPFHDVAEFLPRCLNSLAKQRLKDIEYLLVDDGSTDGSAVIAKEKVAADPRFRLIEQENRGLGPARNAGARAARGTYLAFADGDDTLPRTAYASLVGSLEATGSDLACGNVKRIVGGRLRPSAGHAEAFAATVTGTHIRRRHALLADRTIWNKVFRREFWDRHGFEFPARRYEDSPVTIPAHVLSTSTDVLEEVVYHWRVRSGSISQRRTEPANVLDRLASMRQVSEFLNEHAPRLWAKHDLLVTEFDLSFLLESLETAEGAEQEALLDSLAETLGVLHPKAIARQPSIRRLELHLAANRMVPELREVRMFRRASLSDAGAVRHGWFKRRRWFMDYPYLRDPAKGIPDSVYDPSVDFQLKAVVDGVEMDGTRMTARGYAYITHLDSSRTTIDVWFQREGVRLPLEVRRVTRMDATADSGQSATCHDDAGFEASIDLADVPRGRWNLHCSVRDGEVVRKGVPEAHPDTGYRRYPPGGAHQPSLTEEGLVLRRPVKDRGHAWVEWSGDRIAVTTRKRQRLVFQKTIHRPGDDGRVLITPPARVGVWRIRKTDGTPLRLRVGVSPSPRRIGVHRVSFRTELEGEVLVVVQPALEDDERGRFAERRLRGTVRHFRKNPIRETVVFDAYGGRLASCNPRAIFEEMRSRDLPLEYVWVTRDGSFETPEDSRVVLHGSKEHEHALATARYLVGNRTQPNWYTKPPGQTYLQTWHGTPLKKLGHDLRDLPFRRTELLDWMARDVPQWDLLISPNPFSTPIMRRAFGYRGVVLSTGYPRNDLLFADRSMAVRRRLGVPPGKKVVLYAPTWRDDLHRGKRRRLSMELDLARMQFALKDHVVLVRAHHLITDRPKIKAPAIDVTGYPEIADLYLAADVLVTDYSSAMFDFACTGKPMVFFTYDLERYRDTLRGFYFDFTAEAPGPLTRTTDETIDAIREAAVPAAYRTFRQKFCPWDDGRASSRVVDILLSGSRMA</sequence>
<dbReference type="GO" id="GO:0005886">
    <property type="term" value="C:plasma membrane"/>
    <property type="evidence" value="ECO:0007669"/>
    <property type="project" value="UniProtKB-SubCell"/>
</dbReference>
<dbReference type="InterPro" id="IPR001173">
    <property type="entry name" value="Glyco_trans_2-like"/>
</dbReference>
<evidence type="ECO:0000256" key="2">
    <source>
        <dbReference type="ARBA" id="ARBA00010488"/>
    </source>
</evidence>
<dbReference type="EMBL" id="WXEW01000008">
    <property type="protein sequence ID" value="NAS25587.1"/>
    <property type="molecule type" value="Genomic_DNA"/>
</dbReference>
<comment type="similarity">
    <text evidence="2">Belongs to the CDP-glycerol glycerophosphotransferase family.</text>
</comment>
<dbReference type="InterPro" id="IPR043149">
    <property type="entry name" value="TagF_N"/>
</dbReference>
<dbReference type="InterPro" id="IPR051612">
    <property type="entry name" value="Teichoic_Acid_Biosynth"/>
</dbReference>
<evidence type="ECO:0000256" key="4">
    <source>
        <dbReference type="ARBA" id="ARBA00022679"/>
    </source>
</evidence>
<feature type="region of interest" description="Disordered" evidence="7">
    <location>
        <begin position="469"/>
        <end position="490"/>
    </location>
</feature>
<evidence type="ECO:0000313" key="9">
    <source>
        <dbReference type="EMBL" id="NAS25587.1"/>
    </source>
</evidence>
<evidence type="ECO:0000313" key="10">
    <source>
        <dbReference type="Proteomes" id="UP000479526"/>
    </source>
</evidence>
<keyword evidence="4 9" id="KW-0808">Transferase</keyword>
<evidence type="ECO:0000256" key="3">
    <source>
        <dbReference type="ARBA" id="ARBA00022475"/>
    </source>
</evidence>
<dbReference type="PANTHER" id="PTHR37316:SF3">
    <property type="entry name" value="TEICHOIC ACID GLYCEROL-PHOSPHATE TRANSFERASE"/>
    <property type="match status" value="1"/>
</dbReference>
<comment type="subcellular location">
    <subcellularLocation>
        <location evidence="1">Cell membrane</location>
        <topology evidence="1">Peripheral membrane protein</topology>
    </subcellularLocation>
</comment>
<evidence type="ECO:0000256" key="7">
    <source>
        <dbReference type="SAM" id="MobiDB-lite"/>
    </source>
</evidence>
<evidence type="ECO:0000259" key="8">
    <source>
        <dbReference type="Pfam" id="PF00535"/>
    </source>
</evidence>
<dbReference type="SUPFAM" id="SSF53756">
    <property type="entry name" value="UDP-Glycosyltransferase/glycogen phosphorylase"/>
    <property type="match status" value="1"/>
</dbReference>
<dbReference type="Pfam" id="PF04464">
    <property type="entry name" value="Glyphos_transf"/>
    <property type="match status" value="1"/>
</dbReference>
<name>A0A7C9J5Y1_9ACTN</name>
<dbReference type="RefSeq" id="WP_161482603.1">
    <property type="nucleotide sequence ID" value="NZ_WXEW01000008.1"/>
</dbReference>
<dbReference type="AlphaFoldDB" id="A0A7C9J5Y1"/>
<keyword evidence="10" id="KW-1185">Reference proteome</keyword>
<keyword evidence="6" id="KW-0472">Membrane</keyword>
<accession>A0A7C9J5Y1</accession>
<gene>
    <name evidence="9" type="ORF">GT755_28370</name>
</gene>
<dbReference type="GO" id="GO:0019350">
    <property type="term" value="P:teichoic acid biosynthetic process"/>
    <property type="evidence" value="ECO:0007669"/>
    <property type="project" value="UniProtKB-KW"/>
</dbReference>
<dbReference type="Gene3D" id="3.90.550.10">
    <property type="entry name" value="Spore Coat Polysaccharide Biosynthesis Protein SpsA, Chain A"/>
    <property type="match status" value="1"/>
</dbReference>
<dbReference type="CDD" id="cd00761">
    <property type="entry name" value="Glyco_tranf_GTA_type"/>
    <property type="match status" value="1"/>
</dbReference>
<evidence type="ECO:0000256" key="5">
    <source>
        <dbReference type="ARBA" id="ARBA00022944"/>
    </source>
</evidence>
<protein>
    <submittedName>
        <fullName evidence="9">Glycosyltransferase</fullName>
    </submittedName>
</protein>
<feature type="compositionally biased region" description="Basic and acidic residues" evidence="7">
    <location>
        <begin position="469"/>
        <end position="478"/>
    </location>
</feature>
<proteinExistence type="inferred from homology"/>